<dbReference type="AlphaFoldDB" id="A0A8J2U5U6"/>
<dbReference type="RefSeq" id="WP_188708241.1">
    <property type="nucleotide sequence ID" value="NZ_BMDX01000011.1"/>
</dbReference>
<dbReference type="EMBL" id="BMDX01000011">
    <property type="protein sequence ID" value="GGA80860.1"/>
    <property type="molecule type" value="Genomic_DNA"/>
</dbReference>
<gene>
    <name evidence="1" type="ORF">GCM10011369_23520</name>
</gene>
<comment type="caution">
    <text evidence="1">The sequence shown here is derived from an EMBL/GenBank/DDBJ whole genome shotgun (WGS) entry which is preliminary data.</text>
</comment>
<dbReference type="Proteomes" id="UP000619743">
    <property type="component" value="Unassembled WGS sequence"/>
</dbReference>
<evidence type="ECO:0000313" key="1">
    <source>
        <dbReference type="EMBL" id="GGA80860.1"/>
    </source>
</evidence>
<evidence type="ECO:0000313" key="2">
    <source>
        <dbReference type="Proteomes" id="UP000619743"/>
    </source>
</evidence>
<protein>
    <submittedName>
        <fullName evidence="1">Uncharacterized protein</fullName>
    </submittedName>
</protein>
<accession>A0A8J2U5U6</accession>
<organism evidence="1 2">
    <name type="scientific">Neiella marina</name>
    <dbReference type="NCBI Taxonomy" id="508461"/>
    <lineage>
        <taxon>Bacteria</taxon>
        <taxon>Pseudomonadati</taxon>
        <taxon>Pseudomonadota</taxon>
        <taxon>Gammaproteobacteria</taxon>
        <taxon>Alteromonadales</taxon>
        <taxon>Echinimonadaceae</taxon>
        <taxon>Neiella</taxon>
    </lineage>
</organism>
<keyword evidence="2" id="KW-1185">Reference proteome</keyword>
<sequence length="59" mass="6393">MKTTRECIEKARNTVEIISAALEGYGARSGLDKGEVSALLMMCTDLSDSIDELGSHIVY</sequence>
<reference evidence="2" key="1">
    <citation type="journal article" date="2019" name="Int. J. Syst. Evol. Microbiol.">
        <title>The Global Catalogue of Microorganisms (GCM) 10K type strain sequencing project: providing services to taxonomists for standard genome sequencing and annotation.</title>
        <authorList>
            <consortium name="The Broad Institute Genomics Platform"/>
            <consortium name="The Broad Institute Genome Sequencing Center for Infectious Disease"/>
            <person name="Wu L."/>
            <person name="Ma J."/>
        </authorList>
    </citation>
    <scope>NUCLEOTIDE SEQUENCE [LARGE SCALE GENOMIC DNA]</scope>
    <source>
        <strain evidence="2">CGMCC 1.10130</strain>
    </source>
</reference>
<name>A0A8J2U5U6_9GAMM</name>
<proteinExistence type="predicted"/>